<name>I3IJH6_9BACT</name>
<dbReference type="OrthoDB" id="292792at2"/>
<evidence type="ECO:0000256" key="1">
    <source>
        <dbReference type="SAM" id="Coils"/>
    </source>
</evidence>
<proteinExistence type="predicted"/>
<dbReference type="AlphaFoldDB" id="I3IJH6"/>
<feature type="coiled-coil region" evidence="1">
    <location>
        <begin position="298"/>
        <end position="334"/>
    </location>
</feature>
<dbReference type="STRING" id="247490.KSU1_C0275"/>
<keyword evidence="5" id="KW-1185">Reference proteome</keyword>
<feature type="domain" description="eCIS core" evidence="3">
    <location>
        <begin position="161"/>
        <end position="236"/>
    </location>
</feature>
<protein>
    <recommendedName>
        <fullName evidence="3">eCIS core domain-containing protein</fullName>
    </recommendedName>
</protein>
<evidence type="ECO:0000259" key="3">
    <source>
        <dbReference type="Pfam" id="PF13699"/>
    </source>
</evidence>
<evidence type="ECO:0000256" key="2">
    <source>
        <dbReference type="SAM" id="MobiDB-lite"/>
    </source>
</evidence>
<organism evidence="4 5">
    <name type="scientific">Candidatus Jettenia caeni</name>
    <dbReference type="NCBI Taxonomy" id="247490"/>
    <lineage>
        <taxon>Bacteria</taxon>
        <taxon>Pseudomonadati</taxon>
        <taxon>Planctomycetota</taxon>
        <taxon>Candidatus Brocadiia</taxon>
        <taxon>Candidatus Brocadiales</taxon>
        <taxon>Candidatus Brocadiaceae</taxon>
        <taxon>Candidatus Jettenia</taxon>
    </lineage>
</organism>
<dbReference type="Proteomes" id="UP000002985">
    <property type="component" value="Unassembled WGS sequence"/>
</dbReference>
<keyword evidence="1" id="KW-0175">Coiled coil</keyword>
<dbReference type="EMBL" id="BAFH01000003">
    <property type="protein sequence ID" value="GAB61871.1"/>
    <property type="molecule type" value="Genomic_DNA"/>
</dbReference>
<dbReference type="InterPro" id="IPR025295">
    <property type="entry name" value="eCIS_core_dom"/>
</dbReference>
<accession>I3IJH6</accession>
<feature type="compositionally biased region" description="Polar residues" evidence="2">
    <location>
        <begin position="139"/>
        <end position="155"/>
    </location>
</feature>
<feature type="region of interest" description="Disordered" evidence="2">
    <location>
        <begin position="139"/>
        <end position="161"/>
    </location>
</feature>
<dbReference type="eggNOG" id="COG2885">
    <property type="taxonomic scope" value="Bacteria"/>
</dbReference>
<evidence type="ECO:0000313" key="4">
    <source>
        <dbReference type="EMBL" id="GAB61871.1"/>
    </source>
</evidence>
<dbReference type="Pfam" id="PF13699">
    <property type="entry name" value="eCIS_core"/>
    <property type="match status" value="1"/>
</dbReference>
<gene>
    <name evidence="4" type="ORF">KSU1_C0275</name>
</gene>
<reference evidence="4 5" key="1">
    <citation type="journal article" date="2012" name="FEBS Lett.">
        <title>Anammox organism KSU-1 expresses a NirK-type copper-containing nitrite reductase instead of a NirS-type with cytochrome cd1.</title>
        <authorList>
            <person name="Hira D."/>
            <person name="Toh H."/>
            <person name="Migita C.T."/>
            <person name="Okubo H."/>
            <person name="Nishiyama T."/>
            <person name="Hattori M."/>
            <person name="Furukawa K."/>
            <person name="Fujii T."/>
        </authorList>
    </citation>
    <scope>NUCLEOTIDE SEQUENCE [LARGE SCALE GENOMIC DNA]</scope>
</reference>
<comment type="caution">
    <text evidence="4">The sequence shown here is derived from an EMBL/GenBank/DDBJ whole genome shotgun (WGS) entry which is preliminary data.</text>
</comment>
<sequence>MSLALGQKRSPDNIRKQERDIMHGASKHSQAIYHTFPVSVIQRKPSCPCGGGCPRCKNTLTIQPKLKINEPGDTHEQEADRVAEQVMRMPANTSASGQLSGVRKEDKHIQNRIADLVMATTAQTVVSGASSRIQRFVRQSTGQTDAAPASVNQALASPGRPLEPMLRQDMEQRFGSDFSRVRVHTGAVAEQSARDVNAHAYTVGNSIVFGAGRFASGTHEGRRLIAHELTHVRQQSIGQTTKEVVQRSPDEDDWSSVEAALVSFARPGDGPRLVFWARHNRKPPANAGEIAAIVSDFYKAMEANREKVLEEYDQAQLKKDRSELEKRRKAARAAEDLAAETKPVLGQKQREQERVQNRRRLYTAIQKAWEERRRYADAELLNQAKSLVAHRISLPKALRHGLHWKSDQQRWVFIYYYYRESIKVRPESFENPSADDTELLQYAVLAEEDYLETSAKEAEASELARYREGIPRAARTRQIKKLAATRPMNPLEDFEPGIHDYAPYQGQPQSVDVDIVGLDHDAENVIVKYSGGKVLHIPLNRGLFFYNKPLDPTKVLRIFTRRHKKTQRLIPFVIYENTLGIDLDVLSEEELALLGLPRFDPVLTPVIIQVFSPEFGMQKLSVANLKLASLHAGGLGLRQLGVPLASGAVGTGYTLITGTVRTGSALTTAAARQVSATVNAYGYSWAAASHLGKTAYTYYLSNAIRINTASLMVTDIALTLAGQDTGPISPGDQVSMVVADVKAGAKTARDYWKLLEGEVQEVNLTSKQAIVHITKLRDIAEKTAKVEYDLGKKLVWHRQLEGTSKAAQGMEEAAIKTGKLAAYTLEHGGHAWPILKDGRILRCSRWCTPSSVEEAFGELIKSHPHLTDEMTKLKKLKGKAAAESATKLGNRLDQIRKGEEMPLDDLKKLLGKPGYAKGTQTGNDLHFVLYRREGGKLGFKEWKRMVTKRDLPPAKLSEHDAGMVVKNKFPSPDWEYHPLYLQGQPAKKTGGKNPLGSSEPEWYSKALNAAVEVKRKDFIARLDSVDWNAITRQLEQRIHAMPPGTKNWIVFDIRGQPVSLAEVSIFPKLSPKWNEILFLTDRGPLKIVGGKAIPFP</sequence>
<evidence type="ECO:0000313" key="5">
    <source>
        <dbReference type="Proteomes" id="UP000002985"/>
    </source>
</evidence>